<dbReference type="InterPro" id="IPR001031">
    <property type="entry name" value="Thioesterase"/>
</dbReference>
<keyword evidence="4" id="KW-1185">Reference proteome</keyword>
<evidence type="ECO:0000259" key="2">
    <source>
        <dbReference type="Pfam" id="PF00975"/>
    </source>
</evidence>
<evidence type="ECO:0000256" key="1">
    <source>
        <dbReference type="ARBA" id="ARBA00007169"/>
    </source>
</evidence>
<accession>A0ABS1X000</accession>
<proteinExistence type="inferred from homology"/>
<dbReference type="PANTHER" id="PTHR11487:SF0">
    <property type="entry name" value="S-ACYL FATTY ACID SYNTHASE THIOESTERASE, MEDIUM CHAIN"/>
    <property type="match status" value="1"/>
</dbReference>
<dbReference type="Proteomes" id="UP000661077">
    <property type="component" value="Unassembled WGS sequence"/>
</dbReference>
<evidence type="ECO:0000313" key="4">
    <source>
        <dbReference type="Proteomes" id="UP000661077"/>
    </source>
</evidence>
<feature type="domain" description="Thioesterase" evidence="2">
    <location>
        <begin position="17"/>
        <end position="240"/>
    </location>
</feature>
<dbReference type="InterPro" id="IPR029058">
    <property type="entry name" value="AB_hydrolase_fold"/>
</dbReference>
<name>A0ABS1X000_9GAMM</name>
<protein>
    <submittedName>
        <fullName evidence="3">Thioesterase</fullName>
    </submittedName>
</protein>
<dbReference type="Pfam" id="PF00975">
    <property type="entry name" value="Thioesterase"/>
    <property type="match status" value="1"/>
</dbReference>
<comment type="caution">
    <text evidence="3">The sequence shown here is derived from an EMBL/GenBank/DDBJ whole genome shotgun (WGS) entry which is preliminary data.</text>
</comment>
<dbReference type="EMBL" id="JAEVLS010000004">
    <property type="protein sequence ID" value="MBM0106550.1"/>
    <property type="molecule type" value="Genomic_DNA"/>
</dbReference>
<organism evidence="3 4">
    <name type="scientific">Steroidobacter gossypii</name>
    <dbReference type="NCBI Taxonomy" id="2805490"/>
    <lineage>
        <taxon>Bacteria</taxon>
        <taxon>Pseudomonadati</taxon>
        <taxon>Pseudomonadota</taxon>
        <taxon>Gammaproteobacteria</taxon>
        <taxon>Steroidobacterales</taxon>
        <taxon>Steroidobacteraceae</taxon>
        <taxon>Steroidobacter</taxon>
    </lineage>
</organism>
<dbReference type="SUPFAM" id="SSF53474">
    <property type="entry name" value="alpha/beta-Hydrolases"/>
    <property type="match status" value="1"/>
</dbReference>
<reference evidence="3 4" key="1">
    <citation type="journal article" date="2021" name="Int. J. Syst. Evol. Microbiol.">
        <title>Steroidobacter gossypii sp. nov., isolated from soil of cotton cropping field.</title>
        <authorList>
            <person name="Huang R."/>
            <person name="Yang S."/>
            <person name="Zhen C."/>
            <person name="Liu W."/>
        </authorList>
    </citation>
    <scope>NUCLEOTIDE SEQUENCE [LARGE SCALE GENOMIC DNA]</scope>
    <source>
        <strain evidence="3 4">S1-65</strain>
    </source>
</reference>
<dbReference type="PANTHER" id="PTHR11487">
    <property type="entry name" value="THIOESTERASE"/>
    <property type="match status" value="1"/>
</dbReference>
<comment type="similarity">
    <text evidence="1">Belongs to the thioesterase family.</text>
</comment>
<dbReference type="Gene3D" id="3.40.50.1820">
    <property type="entry name" value="alpha/beta hydrolase"/>
    <property type="match status" value="1"/>
</dbReference>
<dbReference type="InterPro" id="IPR012223">
    <property type="entry name" value="TEII"/>
</dbReference>
<evidence type="ECO:0000313" key="3">
    <source>
        <dbReference type="EMBL" id="MBM0106550.1"/>
    </source>
</evidence>
<sequence length="252" mass="29009">MSKWFKEFRLTDQPSCRLFCFPYACGGASLFRHWPRLLPADMDVLGMQAPGRECRYQEPPVASLTEKVAILRREIDKYLDVPSVFVGHSSGALVAFELLRSLDHAAKRCVKAIVISAKRAPHLPRIRGPIHDLPFDELLQKLRTMDSIPGELLEDRALMQLFTPLIRADFALSETYRFIAAPKERTKAVLFWGRDDLDVSRQSMLEWQRHFSQEIELHAFDGPHLFIRTHHDQFVERLGSILKPLLHSPELA</sequence>
<gene>
    <name evidence="3" type="ORF">JM946_17615</name>
</gene>
<dbReference type="RefSeq" id="WP_203168671.1">
    <property type="nucleotide sequence ID" value="NZ_JAEVLS010000004.1"/>
</dbReference>